<dbReference type="Pfam" id="PF13456">
    <property type="entry name" value="RVT_3"/>
    <property type="match status" value="1"/>
</dbReference>
<dbReference type="EMBL" id="CP133622">
    <property type="protein sequence ID" value="WMV54375.1"/>
    <property type="molecule type" value="Genomic_DNA"/>
</dbReference>
<gene>
    <name evidence="5" type="ORF">MTR67_047760</name>
</gene>
<protein>
    <recommendedName>
        <fullName evidence="4">RNase H type-1 domain-containing protein</fullName>
    </recommendedName>
</protein>
<dbReference type="PANTHER" id="PTHR13068">
    <property type="entry name" value="CGI-12 PROTEIN-RELATED"/>
    <property type="match status" value="1"/>
</dbReference>
<keyword evidence="2" id="KW-0804">Transcription</keyword>
<dbReference type="Gene3D" id="1.25.70.10">
    <property type="entry name" value="Transcription termination factor 3, mitochondrial"/>
    <property type="match status" value="1"/>
</dbReference>
<keyword evidence="3" id="KW-0809">Transit peptide</keyword>
<evidence type="ECO:0000256" key="3">
    <source>
        <dbReference type="ARBA" id="ARBA00022946"/>
    </source>
</evidence>
<dbReference type="SMART" id="SM00733">
    <property type="entry name" value="Mterf"/>
    <property type="match status" value="6"/>
</dbReference>
<evidence type="ECO:0000256" key="1">
    <source>
        <dbReference type="ARBA" id="ARBA00007692"/>
    </source>
</evidence>
<accession>A0AAF0UYE2</accession>
<name>A0AAF0UYE2_SOLVR</name>
<evidence type="ECO:0000313" key="5">
    <source>
        <dbReference type="EMBL" id="WMV54375.1"/>
    </source>
</evidence>
<reference evidence="5" key="1">
    <citation type="submission" date="2023-08" db="EMBL/GenBank/DDBJ databases">
        <title>A de novo genome assembly of Solanum verrucosum Schlechtendal, a Mexican diploid species geographically isolated from the other diploid A-genome species in potato relatives.</title>
        <authorList>
            <person name="Hosaka K."/>
        </authorList>
    </citation>
    <scope>NUCLEOTIDE SEQUENCE</scope>
    <source>
        <tissue evidence="5">Young leaves</tissue>
    </source>
</reference>
<dbReference type="GO" id="GO:0006353">
    <property type="term" value="P:DNA-templated transcription termination"/>
    <property type="evidence" value="ECO:0007669"/>
    <property type="project" value="UniProtKB-KW"/>
</dbReference>
<proteinExistence type="inferred from homology"/>
<sequence>MEYHFIGSKTNHPKPGRVPNCIKWCPPTINSFKLNTDGATHADAGRGGLGGLFRDHNRKWLKGYSKACSLMSIVQDELLAILHGLRIAETDNLLPLEIDTDCEQAVRMIVEITQVQKAKRWERRKPNLYRPRHIKNSQLFFIRRNEIAAAAAPATVLAEFLVNSLDFSTKEAISTSAKLSRSKHRHYDPHLLFDLLDEMGMNKSQIKTLVSSSPQLLFCRVDENLKPKIKVLQGLGLSVSQLATFMTRSNFLTRGLDTIIQPNLVYLRDLLPTHHHVAMILIKEPRLLSYNLPKVMPPNISLLQTFGFSTPHILKAFHRHPRFLLNSPEWFEKAVHRLVKDFHMPLSSGMFLHGVEVLVFLDESKLERKLDIFRSFGWSDSDICRMVQKLPYCLASSEAKIRTTLKFFMNELGYEPNYLASRAPLLKFSLEKRILPRNEILKFLKENQLLKGSLCLYTAVSFSESDFQKKCVLPFREKMPEMYDLYMKSRS</sequence>
<dbReference type="Pfam" id="PF02536">
    <property type="entry name" value="mTERF"/>
    <property type="match status" value="2"/>
</dbReference>
<organism evidence="5 6">
    <name type="scientific">Solanum verrucosum</name>
    <dbReference type="NCBI Taxonomy" id="315347"/>
    <lineage>
        <taxon>Eukaryota</taxon>
        <taxon>Viridiplantae</taxon>
        <taxon>Streptophyta</taxon>
        <taxon>Embryophyta</taxon>
        <taxon>Tracheophyta</taxon>
        <taxon>Spermatophyta</taxon>
        <taxon>Magnoliopsida</taxon>
        <taxon>eudicotyledons</taxon>
        <taxon>Gunneridae</taxon>
        <taxon>Pentapetalae</taxon>
        <taxon>asterids</taxon>
        <taxon>lamiids</taxon>
        <taxon>Solanales</taxon>
        <taxon>Solanaceae</taxon>
        <taxon>Solanoideae</taxon>
        <taxon>Solaneae</taxon>
        <taxon>Solanum</taxon>
    </lineage>
</organism>
<dbReference type="Proteomes" id="UP001234989">
    <property type="component" value="Chromosome 11"/>
</dbReference>
<dbReference type="InterPro" id="IPR012337">
    <property type="entry name" value="RNaseH-like_sf"/>
</dbReference>
<keyword evidence="2" id="KW-0805">Transcription regulation</keyword>
<keyword evidence="6" id="KW-1185">Reference proteome</keyword>
<dbReference type="InterPro" id="IPR002156">
    <property type="entry name" value="RNaseH_domain"/>
</dbReference>
<dbReference type="Gene3D" id="3.30.420.10">
    <property type="entry name" value="Ribonuclease H-like superfamily/Ribonuclease H"/>
    <property type="match status" value="1"/>
</dbReference>
<dbReference type="CDD" id="cd06222">
    <property type="entry name" value="RNase_H_like"/>
    <property type="match status" value="1"/>
</dbReference>
<evidence type="ECO:0000259" key="4">
    <source>
        <dbReference type="Pfam" id="PF13456"/>
    </source>
</evidence>
<comment type="similarity">
    <text evidence="1">Belongs to the mTERF family.</text>
</comment>
<evidence type="ECO:0000313" key="6">
    <source>
        <dbReference type="Proteomes" id="UP001234989"/>
    </source>
</evidence>
<dbReference type="InterPro" id="IPR036397">
    <property type="entry name" value="RNaseH_sf"/>
</dbReference>
<dbReference type="PANTHER" id="PTHR13068:SF127">
    <property type="entry name" value="MITOCHONDRIAL TRANSCRIPTION TERMINATION FACTOR"/>
    <property type="match status" value="1"/>
</dbReference>
<evidence type="ECO:0000256" key="2">
    <source>
        <dbReference type="ARBA" id="ARBA00022472"/>
    </source>
</evidence>
<feature type="domain" description="RNase H type-1" evidence="4">
    <location>
        <begin position="35"/>
        <end position="124"/>
    </location>
</feature>
<keyword evidence="2" id="KW-0806">Transcription termination</keyword>
<dbReference type="GO" id="GO:0004523">
    <property type="term" value="F:RNA-DNA hybrid ribonuclease activity"/>
    <property type="evidence" value="ECO:0007669"/>
    <property type="project" value="InterPro"/>
</dbReference>
<dbReference type="InterPro" id="IPR003690">
    <property type="entry name" value="MTERF"/>
</dbReference>
<dbReference type="AlphaFoldDB" id="A0AAF0UYE2"/>
<dbReference type="SUPFAM" id="SSF53098">
    <property type="entry name" value="Ribonuclease H-like"/>
    <property type="match status" value="1"/>
</dbReference>
<dbReference type="FunFam" id="1.25.70.10:FF:000001">
    <property type="entry name" value="Mitochondrial transcription termination factor-like"/>
    <property type="match status" value="1"/>
</dbReference>
<dbReference type="GO" id="GO:0003676">
    <property type="term" value="F:nucleic acid binding"/>
    <property type="evidence" value="ECO:0007669"/>
    <property type="project" value="InterPro"/>
</dbReference>
<dbReference type="InterPro" id="IPR038538">
    <property type="entry name" value="MTERF_sf"/>
</dbReference>
<dbReference type="InterPro" id="IPR044730">
    <property type="entry name" value="RNase_H-like_dom_plant"/>
</dbReference>